<organism evidence="2 3">
    <name type="scientific">Deinococcus rubellus</name>
    <dbReference type="NCBI Taxonomy" id="1889240"/>
    <lineage>
        <taxon>Bacteria</taxon>
        <taxon>Thermotogati</taxon>
        <taxon>Deinococcota</taxon>
        <taxon>Deinococci</taxon>
        <taxon>Deinococcales</taxon>
        <taxon>Deinococcaceae</taxon>
        <taxon>Deinococcus</taxon>
    </lineage>
</organism>
<dbReference type="RefSeq" id="WP_260559555.1">
    <property type="nucleotide sequence ID" value="NZ_BAABEC010000061.1"/>
</dbReference>
<keyword evidence="3" id="KW-1185">Reference proteome</keyword>
<name>A0ABY5YEJ3_9DEIO</name>
<gene>
    <name evidence="2" type="ORF">N0D28_10955</name>
</gene>
<feature type="signal peptide" evidence="1">
    <location>
        <begin position="1"/>
        <end position="23"/>
    </location>
</feature>
<evidence type="ECO:0000313" key="3">
    <source>
        <dbReference type="Proteomes" id="UP001060261"/>
    </source>
</evidence>
<keyword evidence="1" id="KW-0732">Signal</keyword>
<feature type="chain" id="PRO_5045425809" evidence="1">
    <location>
        <begin position="24"/>
        <end position="132"/>
    </location>
</feature>
<dbReference type="Proteomes" id="UP001060261">
    <property type="component" value="Chromosome"/>
</dbReference>
<reference evidence="2" key="1">
    <citation type="submission" date="2022-09" db="EMBL/GenBank/DDBJ databases">
        <title>genome sequence of Deinococcus rubellus.</title>
        <authorList>
            <person name="Srinivasan S."/>
        </authorList>
    </citation>
    <scope>NUCLEOTIDE SEQUENCE</scope>
    <source>
        <strain evidence="2">Ant6</strain>
    </source>
</reference>
<protein>
    <submittedName>
        <fullName evidence="2">Uncharacterized protein</fullName>
    </submittedName>
</protein>
<accession>A0ABY5YEJ3</accession>
<proteinExistence type="predicted"/>
<evidence type="ECO:0000256" key="1">
    <source>
        <dbReference type="SAM" id="SignalP"/>
    </source>
</evidence>
<evidence type="ECO:0000313" key="2">
    <source>
        <dbReference type="EMBL" id="UWX63265.1"/>
    </source>
</evidence>
<sequence>MAAKGRLVGLLGILVTAQGLAFAQPATGVTLRCVPISRCVATLRDPRIGTNIRPTLERFVLQLPVDRTRRILNVQVIADRAGRIDLNTPEVIVLNSRRFGQSASRMKSLIDYRCLRGTSKGGATEYFCRMVK</sequence>
<dbReference type="EMBL" id="CP104213">
    <property type="protein sequence ID" value="UWX63265.1"/>
    <property type="molecule type" value="Genomic_DNA"/>
</dbReference>